<keyword evidence="3" id="KW-1185">Reference proteome</keyword>
<dbReference type="Proteomes" id="UP000248536">
    <property type="component" value="Chromosome"/>
</dbReference>
<dbReference type="EMBL" id="CP030104">
    <property type="protein sequence ID" value="AWX44997.1"/>
    <property type="molecule type" value="Genomic_DNA"/>
</dbReference>
<evidence type="ECO:0000313" key="3">
    <source>
        <dbReference type="Proteomes" id="UP000248536"/>
    </source>
</evidence>
<reference evidence="2 3" key="1">
    <citation type="submission" date="2018-06" db="EMBL/GenBank/DDBJ databases">
        <title>Spongiibacterium sp. HME9304 Genome sequencing and assembly.</title>
        <authorList>
            <person name="Kang H."/>
            <person name="Kim H."/>
            <person name="Joh K."/>
        </authorList>
    </citation>
    <scope>NUCLEOTIDE SEQUENCE [LARGE SCALE GENOMIC DNA]</scope>
    <source>
        <strain evidence="2 3">HME9304</strain>
    </source>
</reference>
<organism evidence="2 3">
    <name type="scientific">Flagellimonas maritima</name>
    <dbReference type="NCBI Taxonomy" id="1383885"/>
    <lineage>
        <taxon>Bacteria</taxon>
        <taxon>Pseudomonadati</taxon>
        <taxon>Bacteroidota</taxon>
        <taxon>Flavobacteriia</taxon>
        <taxon>Flavobacteriales</taxon>
        <taxon>Flavobacteriaceae</taxon>
        <taxon>Flagellimonas</taxon>
    </lineage>
</organism>
<sequence>MSGHIIDMVNRIKQNKIPKRKKFQGDNRKPIYVDATVTTEYNFPKFTKSELEKFSAKFGKEKKRDWEKTILYFSLCLLVLVIFATLFFKLYKLPH</sequence>
<dbReference type="KEGG" id="spon:HME9304_02004"/>
<feature type="transmembrane region" description="Helical" evidence="1">
    <location>
        <begin position="70"/>
        <end position="91"/>
    </location>
</feature>
<proteinExistence type="predicted"/>
<name>A0A2Z4LUM9_9FLAO</name>
<accession>A0A2Z4LUM9</accession>
<keyword evidence="1" id="KW-0472">Membrane</keyword>
<evidence type="ECO:0000256" key="1">
    <source>
        <dbReference type="SAM" id="Phobius"/>
    </source>
</evidence>
<gene>
    <name evidence="2" type="ORF">HME9304_02004</name>
</gene>
<dbReference type="AlphaFoldDB" id="A0A2Z4LUM9"/>
<dbReference type="RefSeq" id="WP_112378424.1">
    <property type="nucleotide sequence ID" value="NZ_CP030104.1"/>
</dbReference>
<keyword evidence="1" id="KW-1133">Transmembrane helix</keyword>
<evidence type="ECO:0000313" key="2">
    <source>
        <dbReference type="EMBL" id="AWX44997.1"/>
    </source>
</evidence>
<keyword evidence="1" id="KW-0812">Transmembrane</keyword>
<dbReference type="OrthoDB" id="1452733at2"/>
<protein>
    <submittedName>
        <fullName evidence="2">Uncharacterized protein</fullName>
    </submittedName>
</protein>